<evidence type="ECO:0000313" key="1">
    <source>
        <dbReference type="EMBL" id="AJQ95547.1"/>
    </source>
</evidence>
<dbReference type="STRING" id="1445510.YC6258_03511"/>
<dbReference type="EMBL" id="CP007142">
    <property type="protein sequence ID" value="AJQ95547.1"/>
    <property type="molecule type" value="Genomic_DNA"/>
</dbReference>
<keyword evidence="2" id="KW-1185">Reference proteome</keyword>
<name>A0A0C5VLF9_9GAMM</name>
<organism evidence="1 2">
    <name type="scientific">Gynuella sunshinyii YC6258</name>
    <dbReference type="NCBI Taxonomy" id="1445510"/>
    <lineage>
        <taxon>Bacteria</taxon>
        <taxon>Pseudomonadati</taxon>
        <taxon>Pseudomonadota</taxon>
        <taxon>Gammaproteobacteria</taxon>
        <taxon>Oceanospirillales</taxon>
        <taxon>Saccharospirillaceae</taxon>
        <taxon>Gynuella</taxon>
    </lineage>
</organism>
<gene>
    <name evidence="1" type="ORF">YC6258_03511</name>
</gene>
<proteinExistence type="predicted"/>
<dbReference type="KEGG" id="gsn:YC6258_03511"/>
<dbReference type="HOGENOM" id="CLU_3062076_0_0_6"/>
<accession>A0A0C5VLF9</accession>
<evidence type="ECO:0000313" key="2">
    <source>
        <dbReference type="Proteomes" id="UP000032266"/>
    </source>
</evidence>
<sequence length="53" mass="6170">MDARDTAFISLYFHDHHRDTQKQGGCYGKSSATKYQTVPGGYFLDTRCIWFTF</sequence>
<reference evidence="1 2" key="1">
    <citation type="submission" date="2014-01" db="EMBL/GenBank/DDBJ databases">
        <title>Full genme sequencing of cellulolytic bacterium Gynuella sunshinyii YC6258T gen. nov., sp. nov.</title>
        <authorList>
            <person name="Khan H."/>
            <person name="Chung E.J."/>
            <person name="Chung Y.R."/>
        </authorList>
    </citation>
    <scope>NUCLEOTIDE SEQUENCE [LARGE SCALE GENOMIC DNA]</scope>
    <source>
        <strain evidence="1 2">YC6258</strain>
    </source>
</reference>
<protein>
    <submittedName>
        <fullName evidence="1">Uncharacterized protein</fullName>
    </submittedName>
</protein>
<dbReference type="Proteomes" id="UP000032266">
    <property type="component" value="Chromosome"/>
</dbReference>
<dbReference type="AlphaFoldDB" id="A0A0C5VLF9"/>